<evidence type="ECO:0000313" key="1">
    <source>
        <dbReference type="EMBL" id="KAK9821088.1"/>
    </source>
</evidence>
<name>A0AAW1QI65_9CHLO</name>
<keyword evidence="2" id="KW-1185">Reference proteome</keyword>
<sequence>MPSRPWQNAFLKDFWESYTGQNSNNAAADALTREYKIHLTSRQIGHLKKRIQGSRMTEQNPPLLSRLRTMSMRLLKMTVQHRPRLIGCWSV</sequence>
<gene>
    <name evidence="1" type="ORF">WJX74_010986</name>
</gene>
<dbReference type="AlphaFoldDB" id="A0AAW1QI65"/>
<organism evidence="1 2">
    <name type="scientific">Apatococcus lobatus</name>
    <dbReference type="NCBI Taxonomy" id="904363"/>
    <lineage>
        <taxon>Eukaryota</taxon>
        <taxon>Viridiplantae</taxon>
        <taxon>Chlorophyta</taxon>
        <taxon>core chlorophytes</taxon>
        <taxon>Trebouxiophyceae</taxon>
        <taxon>Chlorellales</taxon>
        <taxon>Chlorellaceae</taxon>
        <taxon>Apatococcus</taxon>
    </lineage>
</organism>
<proteinExistence type="predicted"/>
<comment type="caution">
    <text evidence="1">The sequence shown here is derived from an EMBL/GenBank/DDBJ whole genome shotgun (WGS) entry which is preliminary data.</text>
</comment>
<dbReference type="Proteomes" id="UP001438707">
    <property type="component" value="Unassembled WGS sequence"/>
</dbReference>
<accession>A0AAW1QI65</accession>
<reference evidence="1 2" key="1">
    <citation type="journal article" date="2024" name="Nat. Commun.">
        <title>Phylogenomics reveals the evolutionary origins of lichenization in chlorophyte algae.</title>
        <authorList>
            <person name="Puginier C."/>
            <person name="Libourel C."/>
            <person name="Otte J."/>
            <person name="Skaloud P."/>
            <person name="Haon M."/>
            <person name="Grisel S."/>
            <person name="Petersen M."/>
            <person name="Berrin J.G."/>
            <person name="Delaux P.M."/>
            <person name="Dal Grande F."/>
            <person name="Keller J."/>
        </authorList>
    </citation>
    <scope>NUCLEOTIDE SEQUENCE [LARGE SCALE GENOMIC DNA]</scope>
    <source>
        <strain evidence="1 2">SAG 2145</strain>
    </source>
</reference>
<evidence type="ECO:0000313" key="2">
    <source>
        <dbReference type="Proteomes" id="UP001438707"/>
    </source>
</evidence>
<dbReference type="EMBL" id="JALJOS010000041">
    <property type="protein sequence ID" value="KAK9821088.1"/>
    <property type="molecule type" value="Genomic_DNA"/>
</dbReference>
<evidence type="ECO:0008006" key="3">
    <source>
        <dbReference type="Google" id="ProtNLM"/>
    </source>
</evidence>
<protein>
    <recommendedName>
        <fullName evidence="3">Transposase</fullName>
    </recommendedName>
</protein>